<name>A0ABU2LWB0_9ACTN</name>
<dbReference type="SUPFAM" id="SSF56112">
    <property type="entry name" value="Protein kinase-like (PK-like)"/>
    <property type="match status" value="1"/>
</dbReference>
<organism evidence="1 2">
    <name type="scientific">Streptomyces millisiae</name>
    <dbReference type="NCBI Taxonomy" id="3075542"/>
    <lineage>
        <taxon>Bacteria</taxon>
        <taxon>Bacillati</taxon>
        <taxon>Actinomycetota</taxon>
        <taxon>Actinomycetes</taxon>
        <taxon>Kitasatosporales</taxon>
        <taxon>Streptomycetaceae</taxon>
        <taxon>Streptomyces</taxon>
    </lineage>
</organism>
<dbReference type="Gene3D" id="1.10.510.10">
    <property type="entry name" value="Transferase(Phosphotransferase) domain 1"/>
    <property type="match status" value="1"/>
</dbReference>
<proteinExistence type="predicted"/>
<comment type="caution">
    <text evidence="1">The sequence shown here is derived from an EMBL/GenBank/DDBJ whole genome shotgun (WGS) entry which is preliminary data.</text>
</comment>
<evidence type="ECO:0000313" key="1">
    <source>
        <dbReference type="EMBL" id="MDT0321881.1"/>
    </source>
</evidence>
<keyword evidence="2" id="KW-1185">Reference proteome</keyword>
<reference evidence="2" key="1">
    <citation type="submission" date="2023-07" db="EMBL/GenBank/DDBJ databases">
        <title>30 novel species of actinomycetes from the DSMZ collection.</title>
        <authorList>
            <person name="Nouioui I."/>
        </authorList>
    </citation>
    <scope>NUCLEOTIDE SEQUENCE [LARGE SCALE GENOMIC DNA]</scope>
    <source>
        <strain evidence="2">DSM 44918</strain>
    </source>
</reference>
<dbReference type="Proteomes" id="UP001183420">
    <property type="component" value="Unassembled WGS sequence"/>
</dbReference>
<gene>
    <name evidence="1" type="ORF">RNC47_26450</name>
</gene>
<dbReference type="InterPro" id="IPR011009">
    <property type="entry name" value="Kinase-like_dom_sf"/>
</dbReference>
<accession>A0ABU2LWB0</accession>
<dbReference type="RefSeq" id="WP_311602215.1">
    <property type="nucleotide sequence ID" value="NZ_JAVREM010000049.1"/>
</dbReference>
<evidence type="ECO:0000313" key="2">
    <source>
        <dbReference type="Proteomes" id="UP001183420"/>
    </source>
</evidence>
<evidence type="ECO:0008006" key="3">
    <source>
        <dbReference type="Google" id="ProtNLM"/>
    </source>
</evidence>
<sequence length="210" mass="23018">MARPWQHGPTVDAQLEQLRGRVDNQSARSDALRAMADAAGALANLHALGWAHGDLRPQHIVHTPRGVALLNLAWAHNPSVKLRPEHDLPYPGPLVHCRTPGTARRLLAGDTITPTPTDDVYALAAIWWHSLTDTWPTNYQAAGLKPEPDDSLAVQRAVASEQWRHQIELIEWRAVSAPLRAALSAQSQDRPTARDLADQLGRLVAQGADE</sequence>
<protein>
    <recommendedName>
        <fullName evidence="3">Protein kinase domain-containing protein</fullName>
    </recommendedName>
</protein>
<dbReference type="EMBL" id="JAVREM010000049">
    <property type="protein sequence ID" value="MDT0321881.1"/>
    <property type="molecule type" value="Genomic_DNA"/>
</dbReference>